<feature type="compositionally biased region" description="Basic and acidic residues" evidence="1">
    <location>
        <begin position="150"/>
        <end position="160"/>
    </location>
</feature>
<feature type="region of interest" description="Disordered" evidence="1">
    <location>
        <begin position="115"/>
        <end position="203"/>
    </location>
</feature>
<evidence type="ECO:0000313" key="2">
    <source>
        <dbReference type="EMBL" id="QQP93679.1"/>
    </source>
</evidence>
<sequence>MDISDRLRHPRHELFALHHAHGAGLADAVRLAGYSPQGARQRGCILMTCATIRRRVEEHRAGFMAERDRRIAGALDRLERIAAMALDFGRPAAALEATRLQLKLAGVIRDRDITLYRPSPDDDLAPVMFDPREDEDPPFPAQANPSGRATRPDGPEHTYAEEIPPGFDPPPALAVPAPEGGSPDPAPDPEDRPDVPLRPPLLH</sequence>
<keyword evidence="2" id="KW-0614">Plasmid</keyword>
<accession>A0ABX7BKB1</accession>
<keyword evidence="3" id="KW-1185">Reference proteome</keyword>
<gene>
    <name evidence="2" type="ORF">IGS68_32210</name>
</gene>
<organism evidence="2 3">
    <name type="scientific">Skermanella cutis</name>
    <dbReference type="NCBI Taxonomy" id="2775420"/>
    <lineage>
        <taxon>Bacteria</taxon>
        <taxon>Pseudomonadati</taxon>
        <taxon>Pseudomonadota</taxon>
        <taxon>Alphaproteobacteria</taxon>
        <taxon>Rhodospirillales</taxon>
        <taxon>Azospirillaceae</taxon>
        <taxon>Skermanella</taxon>
    </lineage>
</organism>
<dbReference type="EMBL" id="CP067422">
    <property type="protein sequence ID" value="QQP93679.1"/>
    <property type="molecule type" value="Genomic_DNA"/>
</dbReference>
<reference evidence="2" key="1">
    <citation type="submission" date="2021-02" db="EMBL/GenBank/DDBJ databases">
        <title>Skermanella TT6 skin isolate.</title>
        <authorList>
            <person name="Lee K."/>
            <person name="Ganzorig M."/>
        </authorList>
    </citation>
    <scope>NUCLEOTIDE SEQUENCE</scope>
    <source>
        <strain evidence="2">TT6</strain>
    </source>
</reference>
<evidence type="ECO:0000313" key="3">
    <source>
        <dbReference type="Proteomes" id="UP000595197"/>
    </source>
</evidence>
<evidence type="ECO:0008006" key="4">
    <source>
        <dbReference type="Google" id="ProtNLM"/>
    </source>
</evidence>
<protein>
    <recommendedName>
        <fullName evidence="4">Terminase small subunit</fullName>
    </recommendedName>
</protein>
<proteinExistence type="predicted"/>
<evidence type="ECO:0000256" key="1">
    <source>
        <dbReference type="SAM" id="MobiDB-lite"/>
    </source>
</evidence>
<name>A0ABX7BKB1_9PROT</name>
<geneLocation type="plasmid" evidence="2 3">
    <name>pTT6-2</name>
</geneLocation>
<dbReference type="RefSeq" id="WP_201083421.1">
    <property type="nucleotide sequence ID" value="NZ_CP067422.1"/>
</dbReference>
<dbReference type="Proteomes" id="UP000595197">
    <property type="component" value="Plasmid pTT6-2"/>
</dbReference>